<evidence type="ECO:0000313" key="9">
    <source>
        <dbReference type="EMBL" id="SFZ86162.1"/>
    </source>
</evidence>
<gene>
    <name evidence="9" type="ORF">SAMN02983003_3336</name>
</gene>
<dbReference type="InterPro" id="IPR002781">
    <property type="entry name" value="TM_pro_TauE-like"/>
</dbReference>
<comment type="similarity">
    <text evidence="2 8">Belongs to the 4-toluene sulfonate uptake permease (TSUP) (TC 2.A.102) family.</text>
</comment>
<name>A0A1K2I196_9HYPH</name>
<evidence type="ECO:0000256" key="4">
    <source>
        <dbReference type="ARBA" id="ARBA00022475"/>
    </source>
</evidence>
<feature type="transmembrane region" description="Helical" evidence="8">
    <location>
        <begin position="100"/>
        <end position="120"/>
    </location>
</feature>
<feature type="transmembrane region" description="Helical" evidence="8">
    <location>
        <begin position="188"/>
        <end position="218"/>
    </location>
</feature>
<dbReference type="AlphaFoldDB" id="A0A1K2I196"/>
<dbReference type="Pfam" id="PF01925">
    <property type="entry name" value="TauE"/>
    <property type="match status" value="1"/>
</dbReference>
<dbReference type="Proteomes" id="UP000183447">
    <property type="component" value="Unassembled WGS sequence"/>
</dbReference>
<keyword evidence="10" id="KW-1185">Reference proteome</keyword>
<dbReference type="RefSeq" id="WP_072345542.1">
    <property type="nucleotide sequence ID" value="NZ_FPKU01000003.1"/>
</dbReference>
<feature type="transmembrane region" description="Helical" evidence="8">
    <location>
        <begin position="157"/>
        <end position="176"/>
    </location>
</feature>
<feature type="transmembrane region" description="Helical" evidence="8">
    <location>
        <begin position="73"/>
        <end position="94"/>
    </location>
</feature>
<evidence type="ECO:0000256" key="7">
    <source>
        <dbReference type="ARBA" id="ARBA00023136"/>
    </source>
</evidence>
<reference evidence="9 10" key="1">
    <citation type="submission" date="2016-11" db="EMBL/GenBank/DDBJ databases">
        <authorList>
            <person name="Jaros S."/>
            <person name="Januszkiewicz K."/>
            <person name="Wedrychowicz H."/>
        </authorList>
    </citation>
    <scope>NUCLEOTIDE SEQUENCE [LARGE SCALE GENOMIC DNA]</scope>
    <source>
        <strain evidence="9 10">ATCC 23634</strain>
    </source>
</reference>
<feature type="transmembrane region" description="Helical" evidence="8">
    <location>
        <begin position="230"/>
        <end position="248"/>
    </location>
</feature>
<keyword evidence="7 8" id="KW-0472">Membrane</keyword>
<dbReference type="InterPro" id="IPR052017">
    <property type="entry name" value="TSUP"/>
</dbReference>
<comment type="subcellular location">
    <subcellularLocation>
        <location evidence="1 8">Cell membrane</location>
        <topology evidence="1 8">Multi-pass membrane protein</topology>
    </subcellularLocation>
</comment>
<evidence type="ECO:0000256" key="3">
    <source>
        <dbReference type="ARBA" id="ARBA00022448"/>
    </source>
</evidence>
<accession>A0A1K2I196</accession>
<protein>
    <recommendedName>
        <fullName evidence="8">Probable membrane transporter protein</fullName>
    </recommendedName>
</protein>
<dbReference type="EMBL" id="FPKU01000003">
    <property type="protein sequence ID" value="SFZ86162.1"/>
    <property type="molecule type" value="Genomic_DNA"/>
</dbReference>
<keyword evidence="5 8" id="KW-0812">Transmembrane</keyword>
<dbReference type="PANTHER" id="PTHR30269:SF0">
    <property type="entry name" value="MEMBRANE TRANSPORTER PROTEIN YFCA-RELATED"/>
    <property type="match status" value="1"/>
</dbReference>
<dbReference type="STRING" id="665118.SAMN02983003_3336"/>
<dbReference type="PANTHER" id="PTHR30269">
    <property type="entry name" value="TRANSMEMBRANE PROTEIN YFCA"/>
    <property type="match status" value="1"/>
</dbReference>
<evidence type="ECO:0000256" key="5">
    <source>
        <dbReference type="ARBA" id="ARBA00022692"/>
    </source>
</evidence>
<feature type="transmembrane region" description="Helical" evidence="8">
    <location>
        <begin position="49"/>
        <end position="66"/>
    </location>
</feature>
<keyword evidence="4 8" id="KW-1003">Cell membrane</keyword>
<sequence>MMLEPVVLVALAGVGMLAGFVDAIAGGGGMIALPALLSAGVPPVAALATNKFQGSVGTAIAAFTYWRRGYVDLKALLIALVLTLIGSATGAAAVQVIDTGLLATAVPVMLIGIALYFLFAPNLTDADRAARLDPRLFVPVMGFVVGFYDGIFGPGTGSFFTIGFVLLFGFGLIRASGSTKVLNLMSNLAALMVFILAGEVVWPAALAMACGQVAGGYLGARIGIRFGAKIIRPLVVLVAIGLAIRLLLVP</sequence>
<organism evidence="9 10">
    <name type="scientific">Devosia enhydra</name>
    <dbReference type="NCBI Taxonomy" id="665118"/>
    <lineage>
        <taxon>Bacteria</taxon>
        <taxon>Pseudomonadati</taxon>
        <taxon>Pseudomonadota</taxon>
        <taxon>Alphaproteobacteria</taxon>
        <taxon>Hyphomicrobiales</taxon>
        <taxon>Devosiaceae</taxon>
        <taxon>Devosia</taxon>
    </lineage>
</organism>
<evidence type="ECO:0000313" key="10">
    <source>
        <dbReference type="Proteomes" id="UP000183447"/>
    </source>
</evidence>
<dbReference type="GO" id="GO:0005886">
    <property type="term" value="C:plasma membrane"/>
    <property type="evidence" value="ECO:0007669"/>
    <property type="project" value="UniProtKB-SubCell"/>
</dbReference>
<keyword evidence="6 8" id="KW-1133">Transmembrane helix</keyword>
<evidence type="ECO:0000256" key="6">
    <source>
        <dbReference type="ARBA" id="ARBA00022989"/>
    </source>
</evidence>
<proteinExistence type="inferred from homology"/>
<evidence type="ECO:0000256" key="8">
    <source>
        <dbReference type="RuleBase" id="RU363041"/>
    </source>
</evidence>
<evidence type="ECO:0000256" key="1">
    <source>
        <dbReference type="ARBA" id="ARBA00004651"/>
    </source>
</evidence>
<keyword evidence="3" id="KW-0813">Transport</keyword>
<evidence type="ECO:0000256" key="2">
    <source>
        <dbReference type="ARBA" id="ARBA00009142"/>
    </source>
</evidence>